<dbReference type="Gene3D" id="1.25.40.10">
    <property type="entry name" value="Tetratricopeptide repeat domain"/>
    <property type="match status" value="2"/>
</dbReference>
<name>A0A8H4J7Q7_9PEZI</name>
<accession>A0A8H4J7Q7</accession>
<evidence type="ECO:0000313" key="3">
    <source>
        <dbReference type="EMBL" id="KAF4313474.1"/>
    </source>
</evidence>
<dbReference type="EMBL" id="WWBZ02000001">
    <property type="protein sequence ID" value="KAF4313474.1"/>
    <property type="molecule type" value="Genomic_DNA"/>
</dbReference>
<dbReference type="PROSITE" id="PS51375">
    <property type="entry name" value="PPR"/>
    <property type="match status" value="3"/>
</dbReference>
<dbReference type="OrthoDB" id="185373at2759"/>
<evidence type="ECO:0000256" key="2">
    <source>
        <dbReference type="SAM" id="MobiDB-lite"/>
    </source>
</evidence>
<feature type="repeat" description="PPR" evidence="1">
    <location>
        <begin position="231"/>
        <end position="265"/>
    </location>
</feature>
<dbReference type="Proteomes" id="UP000572817">
    <property type="component" value="Unassembled WGS sequence"/>
</dbReference>
<comment type="caution">
    <text evidence="3">The sequence shown here is derived from an EMBL/GenBank/DDBJ whole genome shotgun (WGS) entry which is preliminary data.</text>
</comment>
<feature type="repeat" description="PPR" evidence="1">
    <location>
        <begin position="6"/>
        <end position="40"/>
    </location>
</feature>
<protein>
    <recommendedName>
        <fullName evidence="5">Pentatricopeptide repeat protein</fullName>
    </recommendedName>
</protein>
<feature type="region of interest" description="Disordered" evidence="2">
    <location>
        <begin position="332"/>
        <end position="393"/>
    </location>
</feature>
<evidence type="ECO:0008006" key="5">
    <source>
        <dbReference type="Google" id="ProtNLM"/>
    </source>
</evidence>
<dbReference type="NCBIfam" id="TIGR00756">
    <property type="entry name" value="PPR"/>
    <property type="match status" value="3"/>
</dbReference>
<gene>
    <name evidence="3" type="ORF">GTA08_BOTSDO00258</name>
</gene>
<evidence type="ECO:0000256" key="1">
    <source>
        <dbReference type="PROSITE-ProRule" id="PRU00708"/>
    </source>
</evidence>
<dbReference type="InterPro" id="IPR011990">
    <property type="entry name" value="TPR-like_helical_dom_sf"/>
</dbReference>
<organism evidence="3 4">
    <name type="scientific">Botryosphaeria dothidea</name>
    <dbReference type="NCBI Taxonomy" id="55169"/>
    <lineage>
        <taxon>Eukaryota</taxon>
        <taxon>Fungi</taxon>
        <taxon>Dikarya</taxon>
        <taxon>Ascomycota</taxon>
        <taxon>Pezizomycotina</taxon>
        <taxon>Dothideomycetes</taxon>
        <taxon>Dothideomycetes incertae sedis</taxon>
        <taxon>Botryosphaeriales</taxon>
        <taxon>Botryosphaeriaceae</taxon>
        <taxon>Botryosphaeria</taxon>
    </lineage>
</organism>
<keyword evidence="4" id="KW-1185">Reference proteome</keyword>
<sequence>MGVRLNIYLYTIVMHNAVDHGDLQTALNVFDLLHEKGIEPNDYTFTVLLKGLKEGGNLGTLQAVIREAQEALPKLSRPEVVATDILHCVYLKHFEPVCNERTFAGLAQTFHEYFDPTSLIKLGVPAHFFDDSRNPKGMGMMPPYPSIGIILSAYLELVSRNDPEEVVRLYRTFRRRIDDLDDNFMSSLGQINYFYNAFLMALGQHASTIQLIPEVLRQMTDKRLHSAPLTSQHTWDILVNAFMRHKQPEAADRVIQTMSAYGEEPSDVTWNSLVRGYGRLQDVDKVLDTVRNMQLRRIELSNFSMRILGVMRESDKLSLALREMDNVTRRQVEEEEDYLVPEDYQKEATNEESNEEDIRNEVMREEEEDESRDDGSVLDAIEKNPVEQTLNKR</sequence>
<proteinExistence type="predicted"/>
<evidence type="ECO:0000313" key="4">
    <source>
        <dbReference type="Proteomes" id="UP000572817"/>
    </source>
</evidence>
<feature type="repeat" description="PPR" evidence="1">
    <location>
        <begin position="266"/>
        <end position="300"/>
    </location>
</feature>
<dbReference type="PANTHER" id="PTHR46862:SF3">
    <property type="entry name" value="OS07G0661900 PROTEIN"/>
    <property type="match status" value="1"/>
</dbReference>
<dbReference type="Pfam" id="PF13041">
    <property type="entry name" value="PPR_2"/>
    <property type="match status" value="2"/>
</dbReference>
<dbReference type="PANTHER" id="PTHR46862">
    <property type="entry name" value="OS07G0661900 PROTEIN"/>
    <property type="match status" value="1"/>
</dbReference>
<reference evidence="3" key="1">
    <citation type="submission" date="2020-04" db="EMBL/GenBank/DDBJ databases">
        <title>Genome Assembly and Annotation of Botryosphaeria dothidea sdau 11-99, a Latent Pathogen of Apple Fruit Ring Rot in China.</title>
        <authorList>
            <person name="Yu C."/>
            <person name="Diao Y."/>
            <person name="Lu Q."/>
            <person name="Zhao J."/>
            <person name="Cui S."/>
            <person name="Peng C."/>
            <person name="He B."/>
            <person name="Liu H."/>
        </authorList>
    </citation>
    <scope>NUCLEOTIDE SEQUENCE [LARGE SCALE GENOMIC DNA]</scope>
    <source>
        <strain evidence="3">Sdau11-99</strain>
    </source>
</reference>
<dbReference type="InterPro" id="IPR002885">
    <property type="entry name" value="PPR_rpt"/>
</dbReference>
<dbReference type="AlphaFoldDB" id="A0A8H4J7Q7"/>